<organism evidence="1 2">
    <name type="scientific">Paenibacillus mesotrionivorans</name>
    <dbReference type="NCBI Taxonomy" id="3160968"/>
    <lineage>
        <taxon>Bacteria</taxon>
        <taxon>Bacillati</taxon>
        <taxon>Bacillota</taxon>
        <taxon>Bacilli</taxon>
        <taxon>Bacillales</taxon>
        <taxon>Paenibacillaceae</taxon>
        <taxon>Paenibacillus</taxon>
    </lineage>
</organism>
<gene>
    <name evidence="1" type="ORF">ACI1P1_25655</name>
</gene>
<dbReference type="EMBL" id="JBJURJ010000021">
    <property type="protein sequence ID" value="MFM9331689.1"/>
    <property type="molecule type" value="Genomic_DNA"/>
</dbReference>
<name>A0ACC7P611_9BACL</name>
<dbReference type="Proteomes" id="UP001631969">
    <property type="component" value="Unassembled WGS sequence"/>
</dbReference>
<proteinExistence type="predicted"/>
<accession>A0ACC7P611</accession>
<reference evidence="1" key="1">
    <citation type="submission" date="2024-12" db="EMBL/GenBank/DDBJ databases">
        <authorList>
            <person name="Wu N."/>
        </authorList>
    </citation>
    <scope>NUCLEOTIDE SEQUENCE</scope>
    <source>
        <strain evidence="1">P15</strain>
    </source>
</reference>
<protein>
    <submittedName>
        <fullName evidence="1">YwhD family protein</fullName>
    </submittedName>
</protein>
<comment type="caution">
    <text evidence="1">The sequence shown here is derived from an EMBL/GenBank/DDBJ whole genome shotgun (WGS) entry which is preliminary data.</text>
</comment>
<sequence>METGSQNSKPGGLNIISNRNSHKGFGAGSIDLSNVSGVIIDGGEAYIDAGTLHARSKLEKGIRFTPDKNEVPNGRPCWVVWVAVDRNAEGQFYGGLASCEMSVDPEAKKGWKVLADHVNRMDKAMKRQILVENLDAAGKAALKDLLIRHNPEWWDRTPAELKQALK</sequence>
<keyword evidence="2" id="KW-1185">Reference proteome</keyword>
<evidence type="ECO:0000313" key="1">
    <source>
        <dbReference type="EMBL" id="MFM9331689.1"/>
    </source>
</evidence>
<evidence type="ECO:0000313" key="2">
    <source>
        <dbReference type="Proteomes" id="UP001631969"/>
    </source>
</evidence>